<proteinExistence type="inferred from homology"/>
<evidence type="ECO:0000256" key="3">
    <source>
        <dbReference type="ARBA" id="ARBA00012744"/>
    </source>
</evidence>
<evidence type="ECO:0000256" key="4">
    <source>
        <dbReference type="ARBA" id="ARBA00022801"/>
    </source>
</evidence>
<organism evidence="10 11">
    <name type="scientific">Aeromicrobium alkaliterrae</name>
    <dbReference type="NCBI Taxonomy" id="302168"/>
    <lineage>
        <taxon>Bacteria</taxon>
        <taxon>Bacillati</taxon>
        <taxon>Actinomycetota</taxon>
        <taxon>Actinomycetes</taxon>
        <taxon>Propionibacteriales</taxon>
        <taxon>Nocardioidaceae</taxon>
        <taxon>Aeromicrobium</taxon>
    </lineage>
</organism>
<dbReference type="PROSITE" id="PS00653">
    <property type="entry name" value="GLYCOSYL_HYDROL_F1_2"/>
    <property type="match status" value="1"/>
</dbReference>
<comment type="catalytic activity">
    <reaction evidence="1 9">
        <text>Hydrolysis of terminal, non-reducing beta-D-glucosyl residues with release of beta-D-glucose.</text>
        <dbReference type="EC" id="3.2.1.21"/>
    </reaction>
</comment>
<dbReference type="EC" id="3.2.1.21" evidence="3 9"/>
<dbReference type="Gene3D" id="3.20.20.80">
    <property type="entry name" value="Glycosidases"/>
    <property type="match status" value="1"/>
</dbReference>
<name>A0ABP4VM16_9ACTN</name>
<dbReference type="InterPro" id="IPR033132">
    <property type="entry name" value="GH_1_N_CS"/>
</dbReference>
<dbReference type="PANTHER" id="PTHR10353:SF36">
    <property type="entry name" value="LP05116P"/>
    <property type="match status" value="1"/>
</dbReference>
<gene>
    <name evidence="10" type="ORF">GCM10009710_10120</name>
</gene>
<evidence type="ECO:0000256" key="1">
    <source>
        <dbReference type="ARBA" id="ARBA00000448"/>
    </source>
</evidence>
<keyword evidence="5" id="KW-0136">Cellulose degradation</keyword>
<dbReference type="Proteomes" id="UP001501057">
    <property type="component" value="Unassembled WGS sequence"/>
</dbReference>
<accession>A0ABP4VM16</accession>
<evidence type="ECO:0000256" key="5">
    <source>
        <dbReference type="ARBA" id="ARBA00023001"/>
    </source>
</evidence>
<keyword evidence="7 9" id="KW-0326">Glycosidase</keyword>
<evidence type="ECO:0000256" key="6">
    <source>
        <dbReference type="ARBA" id="ARBA00023277"/>
    </source>
</evidence>
<dbReference type="EMBL" id="BAAAME010000002">
    <property type="protein sequence ID" value="GAA1731457.1"/>
    <property type="molecule type" value="Genomic_DNA"/>
</dbReference>
<comment type="caution">
    <text evidence="10">The sequence shown here is derived from an EMBL/GenBank/DDBJ whole genome shotgun (WGS) entry which is preliminary data.</text>
</comment>
<reference evidence="11" key="1">
    <citation type="journal article" date="2019" name="Int. J. Syst. Evol. Microbiol.">
        <title>The Global Catalogue of Microorganisms (GCM) 10K type strain sequencing project: providing services to taxonomists for standard genome sequencing and annotation.</title>
        <authorList>
            <consortium name="The Broad Institute Genomics Platform"/>
            <consortium name="The Broad Institute Genome Sequencing Center for Infectious Disease"/>
            <person name="Wu L."/>
            <person name="Ma J."/>
        </authorList>
    </citation>
    <scope>NUCLEOTIDE SEQUENCE [LARGE SCALE GENOMIC DNA]</scope>
    <source>
        <strain evidence="11">JCM 13518</strain>
    </source>
</reference>
<sequence length="451" mass="49276">MVTSPDRFWWGVATSAFQIEGTGDDVPRGESVWDEFCRRPGAIADGSDARVATDHVHRLSEDVALVAGLGVDAYRFSISWARIVPGGSGPTSTAGLAFYDRLVDELLAAGVEPLPTLFHWDTPLELEQAGGWLERDTAQRFADYVEVVAAHLGDRVGHWITINEPREVTMLGYALGAHAPGRQLLFDALPAAHHQLLGHGLAVQALRAAGATSVGIAMSHEPVRVVGTTDDDRSAADLYDVLNNRLFADPVLLGRYPEGFADLMPGSVEDDLRLIAAPLDRYGVNYYSPAFVGAATGEGADVNGVTMPDGLPFAVHDVPPGWTGERTDFGWAVAPEDLATLLVQLRERYGADLPPIVVTENGCSYDDPMVDGHVQDDRRTSFLAEHVAALRTAQEWGVDVRGYFVWTLVDNFEWAEGYRQKFGLVHLDPDTLERTPRASYAWYADHIRSSR</sequence>
<evidence type="ECO:0000256" key="8">
    <source>
        <dbReference type="ARBA" id="ARBA00023326"/>
    </source>
</evidence>
<keyword evidence="6" id="KW-0119">Carbohydrate metabolism</keyword>
<keyword evidence="11" id="KW-1185">Reference proteome</keyword>
<dbReference type="SUPFAM" id="SSF51445">
    <property type="entry name" value="(Trans)glycosidases"/>
    <property type="match status" value="1"/>
</dbReference>
<dbReference type="NCBIfam" id="TIGR03356">
    <property type="entry name" value="BGL"/>
    <property type="match status" value="1"/>
</dbReference>
<protein>
    <recommendedName>
        <fullName evidence="3 9">Beta-glucosidase</fullName>
        <ecNumber evidence="3 9">3.2.1.21</ecNumber>
    </recommendedName>
</protein>
<dbReference type="InterPro" id="IPR001360">
    <property type="entry name" value="Glyco_hydro_1"/>
</dbReference>
<keyword evidence="8" id="KW-0624">Polysaccharide degradation</keyword>
<comment type="similarity">
    <text evidence="2 9">Belongs to the glycosyl hydrolase 1 family.</text>
</comment>
<dbReference type="PRINTS" id="PR00131">
    <property type="entry name" value="GLHYDRLASE1"/>
</dbReference>
<dbReference type="InterPro" id="IPR017736">
    <property type="entry name" value="Glyco_hydro_1_beta-glucosidase"/>
</dbReference>
<dbReference type="PANTHER" id="PTHR10353">
    <property type="entry name" value="GLYCOSYL HYDROLASE"/>
    <property type="match status" value="1"/>
</dbReference>
<evidence type="ECO:0000313" key="11">
    <source>
        <dbReference type="Proteomes" id="UP001501057"/>
    </source>
</evidence>
<dbReference type="RefSeq" id="WP_344198402.1">
    <property type="nucleotide sequence ID" value="NZ_BAAAME010000002.1"/>
</dbReference>
<evidence type="ECO:0000256" key="7">
    <source>
        <dbReference type="ARBA" id="ARBA00023295"/>
    </source>
</evidence>
<evidence type="ECO:0000256" key="2">
    <source>
        <dbReference type="ARBA" id="ARBA00010838"/>
    </source>
</evidence>
<dbReference type="Pfam" id="PF00232">
    <property type="entry name" value="Glyco_hydro_1"/>
    <property type="match status" value="1"/>
</dbReference>
<evidence type="ECO:0000313" key="10">
    <source>
        <dbReference type="EMBL" id="GAA1731457.1"/>
    </source>
</evidence>
<dbReference type="InterPro" id="IPR017853">
    <property type="entry name" value="GH"/>
</dbReference>
<keyword evidence="4 9" id="KW-0378">Hydrolase</keyword>
<evidence type="ECO:0000256" key="9">
    <source>
        <dbReference type="RuleBase" id="RU361175"/>
    </source>
</evidence>